<keyword evidence="3" id="KW-0863">Zinc-finger</keyword>
<evidence type="ECO:0000313" key="10">
    <source>
        <dbReference type="EMBL" id="GHP08349.1"/>
    </source>
</evidence>
<evidence type="ECO:0000313" key="11">
    <source>
        <dbReference type="Proteomes" id="UP000660262"/>
    </source>
</evidence>
<feature type="domain" description="Matrin-type" evidence="9">
    <location>
        <begin position="4"/>
        <end position="36"/>
    </location>
</feature>
<keyword evidence="11" id="KW-1185">Reference proteome</keyword>
<sequence>MPRYFCAFCDAYLTHDSASVRQQHNLGFKHKANVRAYYAAFDAQITSCTLTPRGVVAGSIYAPITPAAGGVGGGYHQPGQRFSAPPPPRAPPGIMPPLPPPGVRPPAMPPPPGVRPPAMP</sequence>
<keyword evidence="5" id="KW-0694">RNA-binding</keyword>
<dbReference type="GO" id="GO:0008270">
    <property type="term" value="F:zinc ion binding"/>
    <property type="evidence" value="ECO:0007669"/>
    <property type="project" value="UniProtKB-KW"/>
</dbReference>
<evidence type="ECO:0000256" key="3">
    <source>
        <dbReference type="ARBA" id="ARBA00022771"/>
    </source>
</evidence>
<dbReference type="InterPro" id="IPR017340">
    <property type="entry name" value="U1_snRNP-C"/>
</dbReference>
<dbReference type="OrthoDB" id="76567at2759"/>
<keyword evidence="4" id="KW-0862">Zinc</keyword>
<comment type="caution">
    <text evidence="10">The sequence shown here is derived from an EMBL/GenBank/DDBJ whole genome shotgun (WGS) entry which is preliminary data.</text>
</comment>
<dbReference type="GO" id="GO:0005685">
    <property type="term" value="C:U1 snRNP"/>
    <property type="evidence" value="ECO:0007669"/>
    <property type="project" value="InterPro"/>
</dbReference>
<dbReference type="GO" id="GO:0030627">
    <property type="term" value="F:pre-mRNA 5'-splice site binding"/>
    <property type="evidence" value="ECO:0007669"/>
    <property type="project" value="InterPro"/>
</dbReference>
<evidence type="ECO:0000256" key="1">
    <source>
        <dbReference type="ARBA" id="ARBA00004123"/>
    </source>
</evidence>
<dbReference type="InterPro" id="IPR013085">
    <property type="entry name" value="U1-CZ_Znf_C2H2"/>
</dbReference>
<keyword evidence="6" id="KW-0539">Nucleus</keyword>
<dbReference type="PANTHER" id="PTHR31148">
    <property type="entry name" value="U1 SMALL NUCLEAR RIBONUCLEOPROTEIN C"/>
    <property type="match status" value="1"/>
</dbReference>
<protein>
    <recommendedName>
        <fullName evidence="9">Matrin-type domain-containing protein</fullName>
    </recommendedName>
</protein>
<comment type="subcellular location">
    <subcellularLocation>
        <location evidence="1">Nucleus</location>
    </subcellularLocation>
</comment>
<organism evidence="10 11">
    <name type="scientific">Pycnococcus provasolii</name>
    <dbReference type="NCBI Taxonomy" id="41880"/>
    <lineage>
        <taxon>Eukaryota</taxon>
        <taxon>Viridiplantae</taxon>
        <taxon>Chlorophyta</taxon>
        <taxon>Pseudoscourfieldiophyceae</taxon>
        <taxon>Pseudoscourfieldiales</taxon>
        <taxon>Pycnococcaceae</taxon>
        <taxon>Pycnococcus</taxon>
    </lineage>
</organism>
<evidence type="ECO:0000256" key="6">
    <source>
        <dbReference type="ARBA" id="ARBA00023242"/>
    </source>
</evidence>
<feature type="region of interest" description="Disordered" evidence="8">
    <location>
        <begin position="72"/>
        <end position="120"/>
    </location>
</feature>
<dbReference type="Pfam" id="PF06220">
    <property type="entry name" value="zf-U1"/>
    <property type="match status" value="1"/>
</dbReference>
<dbReference type="SUPFAM" id="SSF57667">
    <property type="entry name" value="beta-beta-alpha zinc fingers"/>
    <property type="match status" value="1"/>
</dbReference>
<name>A0A830HTU2_9CHLO</name>
<dbReference type="EMBL" id="BNJQ01000020">
    <property type="protein sequence ID" value="GHP08349.1"/>
    <property type="molecule type" value="Genomic_DNA"/>
</dbReference>
<evidence type="ECO:0000256" key="5">
    <source>
        <dbReference type="ARBA" id="ARBA00022884"/>
    </source>
</evidence>
<evidence type="ECO:0000256" key="8">
    <source>
        <dbReference type="SAM" id="MobiDB-lite"/>
    </source>
</evidence>
<dbReference type="PANTHER" id="PTHR31148:SF1">
    <property type="entry name" value="U1 SMALL NUCLEAR RIBONUCLEOPROTEIN C"/>
    <property type="match status" value="1"/>
</dbReference>
<reference evidence="10" key="1">
    <citation type="submission" date="2020-10" db="EMBL/GenBank/DDBJ databases">
        <title>Unveiling of a novel bifunctional photoreceptor, Dualchrome1, isolated from a cosmopolitan green alga.</title>
        <authorList>
            <person name="Suzuki S."/>
            <person name="Kawachi M."/>
        </authorList>
    </citation>
    <scope>NUCLEOTIDE SEQUENCE</scope>
    <source>
        <strain evidence="10">NIES 2893</strain>
    </source>
</reference>
<accession>A0A830HTU2</accession>
<dbReference type="InterPro" id="IPR000690">
    <property type="entry name" value="Matrin/U1-C_Znf_C2H2"/>
</dbReference>
<evidence type="ECO:0000259" key="9">
    <source>
        <dbReference type="PROSITE" id="PS50171"/>
    </source>
</evidence>
<dbReference type="PROSITE" id="PS50171">
    <property type="entry name" value="ZF_MATRIN"/>
    <property type="match status" value="1"/>
</dbReference>
<dbReference type="SMART" id="SM00451">
    <property type="entry name" value="ZnF_U1"/>
    <property type="match status" value="1"/>
</dbReference>
<evidence type="ECO:0000256" key="7">
    <source>
        <dbReference type="ARBA" id="ARBA00023274"/>
    </source>
</evidence>
<gene>
    <name evidence="10" type="ORF">PPROV_000708800</name>
</gene>
<dbReference type="PIRSF" id="PIRSF037969">
    <property type="entry name" value="U1_snRNP-C"/>
    <property type="match status" value="1"/>
</dbReference>
<feature type="compositionally biased region" description="Pro residues" evidence="8">
    <location>
        <begin position="84"/>
        <end position="120"/>
    </location>
</feature>
<keyword evidence="7" id="KW-0687">Ribonucleoprotein</keyword>
<evidence type="ECO:0000256" key="4">
    <source>
        <dbReference type="ARBA" id="ARBA00022833"/>
    </source>
</evidence>
<dbReference type="Gene3D" id="3.30.160.60">
    <property type="entry name" value="Classic Zinc Finger"/>
    <property type="match status" value="1"/>
</dbReference>
<keyword evidence="2" id="KW-0479">Metal-binding</keyword>
<evidence type="ECO:0000256" key="2">
    <source>
        <dbReference type="ARBA" id="ARBA00022723"/>
    </source>
</evidence>
<dbReference type="Proteomes" id="UP000660262">
    <property type="component" value="Unassembled WGS sequence"/>
</dbReference>
<proteinExistence type="predicted"/>
<dbReference type="InterPro" id="IPR036236">
    <property type="entry name" value="Znf_C2H2_sf"/>
</dbReference>
<dbReference type="InterPro" id="IPR003604">
    <property type="entry name" value="Matrin/U1-like-C_Znf_C2H2"/>
</dbReference>
<dbReference type="GO" id="GO:0000395">
    <property type="term" value="P:mRNA 5'-splice site recognition"/>
    <property type="evidence" value="ECO:0007669"/>
    <property type="project" value="InterPro"/>
</dbReference>
<dbReference type="AlphaFoldDB" id="A0A830HTU2"/>